<keyword evidence="1" id="KW-0472">Membrane</keyword>
<keyword evidence="1" id="KW-1133">Transmembrane helix</keyword>
<dbReference type="EMBL" id="JATAAI010000022">
    <property type="protein sequence ID" value="KAK1738097.1"/>
    <property type="molecule type" value="Genomic_DNA"/>
</dbReference>
<comment type="caution">
    <text evidence="2">The sequence shown here is derived from an EMBL/GenBank/DDBJ whole genome shotgun (WGS) entry which is preliminary data.</text>
</comment>
<evidence type="ECO:0000256" key="1">
    <source>
        <dbReference type="SAM" id="Phobius"/>
    </source>
</evidence>
<dbReference type="AlphaFoldDB" id="A0AAD8Y316"/>
<feature type="transmembrane region" description="Helical" evidence="1">
    <location>
        <begin position="7"/>
        <end position="27"/>
    </location>
</feature>
<accession>A0AAD8Y316</accession>
<protein>
    <recommendedName>
        <fullName evidence="4">O-fucosyltransferase family protein</fullName>
    </recommendedName>
</protein>
<evidence type="ECO:0008006" key="4">
    <source>
        <dbReference type="Google" id="ProtNLM"/>
    </source>
</evidence>
<evidence type="ECO:0000313" key="3">
    <source>
        <dbReference type="Proteomes" id="UP001224775"/>
    </source>
</evidence>
<dbReference type="Proteomes" id="UP001224775">
    <property type="component" value="Unassembled WGS sequence"/>
</dbReference>
<keyword evidence="1" id="KW-0812">Transmembrane</keyword>
<keyword evidence="3" id="KW-1185">Reference proteome</keyword>
<sequence>MARPSSALSYAIRLSIALYMVFSFFVFQKAHVVHGPYDAAAELSQRKQEFILDSGRKKGMQLQPSTSKILTELHRPVSQIFINPKLPEWVKTYAKWHAKQRKRYFDDMRANATSDVRFLISRCLTNDKCGGASDRLQEIPYSIMLANQTNRVLLVRWEKPARLENYLVVPEGGIDWTVPDDMFPKEENWHLRGKEDSEHKIVSTIRKDSAAPKFRQYQEEELGGNKIYHEIFRLLFSPSEALTARIQSTMKSLQLNPKEYSSVHLRVKYPVKGIKENDFSFEKHKSQITGWANNAVNCAAELHPNSTIYVSSDNNDTVGYLLEESHFAQHYIDATKHKKHALVVKLVARDYSTENEHVAFSQTTEVDGFMNVFEDLFIMGLGKCVAHGVGGYGRLAAALCGGECVTAHRKHGGNLNVCSDALKDIQRNIDKR</sequence>
<proteinExistence type="predicted"/>
<organism evidence="2 3">
    <name type="scientific">Skeletonema marinoi</name>
    <dbReference type="NCBI Taxonomy" id="267567"/>
    <lineage>
        <taxon>Eukaryota</taxon>
        <taxon>Sar</taxon>
        <taxon>Stramenopiles</taxon>
        <taxon>Ochrophyta</taxon>
        <taxon>Bacillariophyta</taxon>
        <taxon>Coscinodiscophyceae</taxon>
        <taxon>Thalassiosirophycidae</taxon>
        <taxon>Thalassiosirales</taxon>
        <taxon>Skeletonemataceae</taxon>
        <taxon>Skeletonema</taxon>
        <taxon>Skeletonema marinoi-dohrnii complex</taxon>
    </lineage>
</organism>
<reference evidence="2" key="1">
    <citation type="submission" date="2023-06" db="EMBL/GenBank/DDBJ databases">
        <title>Survivors Of The Sea: Transcriptome response of Skeletonema marinoi to long-term dormancy.</title>
        <authorList>
            <person name="Pinder M.I.M."/>
            <person name="Kourtchenko O."/>
            <person name="Robertson E.K."/>
            <person name="Larsson T."/>
            <person name="Maumus F."/>
            <person name="Osuna-Cruz C.M."/>
            <person name="Vancaester E."/>
            <person name="Stenow R."/>
            <person name="Vandepoele K."/>
            <person name="Ploug H."/>
            <person name="Bruchert V."/>
            <person name="Godhe A."/>
            <person name="Topel M."/>
        </authorList>
    </citation>
    <scope>NUCLEOTIDE SEQUENCE</scope>
    <source>
        <strain evidence="2">R05AC</strain>
    </source>
</reference>
<evidence type="ECO:0000313" key="2">
    <source>
        <dbReference type="EMBL" id="KAK1738097.1"/>
    </source>
</evidence>
<name>A0AAD8Y316_9STRA</name>
<gene>
    <name evidence="2" type="ORF">QTG54_011391</name>
</gene>